<protein>
    <submittedName>
        <fullName evidence="2">DJ-1 family protein</fullName>
    </submittedName>
</protein>
<evidence type="ECO:0000313" key="3">
    <source>
        <dbReference type="Proteomes" id="UP001320159"/>
    </source>
</evidence>
<reference evidence="2 3" key="1">
    <citation type="submission" date="2017-11" db="EMBL/GenBank/DDBJ databases">
        <title>Isolation and Characterization of Family Methanocellaceae Species from Potential Methane Hydrate Area Offshore Southwestern Taiwan.</title>
        <authorList>
            <person name="Zhang W.-L."/>
            <person name="Chen W.-C."/>
            <person name="Lai M.-C."/>
            <person name="Chen S.-C."/>
        </authorList>
    </citation>
    <scope>NUCLEOTIDE SEQUENCE [LARGE SCALE GENOMIC DNA]</scope>
    <source>
        <strain evidence="2 3">CWC-04</strain>
    </source>
</reference>
<keyword evidence="3" id="KW-1185">Reference proteome</keyword>
<proteinExistence type="predicted"/>
<comment type="caution">
    <text evidence="2">The sequence shown here is derived from an EMBL/GenBank/DDBJ whole genome shotgun (WGS) entry which is preliminary data.</text>
</comment>
<dbReference type="SUPFAM" id="SSF52317">
    <property type="entry name" value="Class I glutamine amidotransferase-like"/>
    <property type="match status" value="1"/>
</dbReference>
<gene>
    <name evidence="2" type="ORF">CUJ83_06590</name>
</gene>
<evidence type="ECO:0000259" key="1">
    <source>
        <dbReference type="Pfam" id="PF01965"/>
    </source>
</evidence>
<dbReference type="RefSeq" id="WP_230741498.1">
    <property type="nucleotide sequence ID" value="NZ_PGCK01000004.1"/>
</dbReference>
<dbReference type="Gene3D" id="3.40.50.880">
    <property type="match status" value="1"/>
</dbReference>
<dbReference type="Pfam" id="PF01965">
    <property type="entry name" value="DJ-1_PfpI"/>
    <property type="match status" value="1"/>
</dbReference>
<sequence>MANLGNLKIQLVAAERNFRDEELFVPENVFSDAGAFVSIASNTTKTITGMLGGTVHPDTKIEDIVVDDLDALVIAGGSGSPRYLWDNEALLEKVRDAHKKGKIIGAICLSGAILAQAGILKGKRGTVFPTEDAISILNRNGVTYVNQGVVVSDNIVTAQGPENAKEFAQAVLSLVRPRIVSVG</sequence>
<dbReference type="GO" id="GO:0005737">
    <property type="term" value="C:cytoplasm"/>
    <property type="evidence" value="ECO:0007669"/>
    <property type="project" value="TreeGrafter"/>
</dbReference>
<organism evidence="2 3">
    <name type="scientific">Methanooceanicella nereidis</name>
    <dbReference type="NCBI Taxonomy" id="2052831"/>
    <lineage>
        <taxon>Archaea</taxon>
        <taxon>Methanobacteriati</taxon>
        <taxon>Methanobacteriota</taxon>
        <taxon>Stenosarchaea group</taxon>
        <taxon>Methanomicrobia</taxon>
        <taxon>Methanocellales</taxon>
        <taxon>Methanocellaceae</taxon>
        <taxon>Methanooceanicella</taxon>
    </lineage>
</organism>
<dbReference type="AlphaFoldDB" id="A0AAP2RD25"/>
<dbReference type="PANTHER" id="PTHR48094:SF12">
    <property type="entry name" value="PARKINSON DISEASE PROTEIN 7 HOMOLOG"/>
    <property type="match status" value="1"/>
</dbReference>
<dbReference type="Proteomes" id="UP001320159">
    <property type="component" value="Unassembled WGS sequence"/>
</dbReference>
<dbReference type="InterPro" id="IPR002818">
    <property type="entry name" value="DJ-1/PfpI"/>
</dbReference>
<evidence type="ECO:0000313" key="2">
    <source>
        <dbReference type="EMBL" id="MCD1294666.1"/>
    </source>
</evidence>
<dbReference type="InterPro" id="IPR029062">
    <property type="entry name" value="Class_I_gatase-like"/>
</dbReference>
<feature type="domain" description="DJ-1/PfpI" evidence="1">
    <location>
        <begin position="11"/>
        <end position="173"/>
    </location>
</feature>
<dbReference type="CDD" id="cd03135">
    <property type="entry name" value="GATase1_DJ-1"/>
    <property type="match status" value="1"/>
</dbReference>
<accession>A0AAP2RD25</accession>
<dbReference type="InterPro" id="IPR050325">
    <property type="entry name" value="Prot/Nucl_acid_deglycase"/>
</dbReference>
<dbReference type="PANTHER" id="PTHR48094">
    <property type="entry name" value="PROTEIN/NUCLEIC ACID DEGLYCASE DJ-1-RELATED"/>
    <property type="match status" value="1"/>
</dbReference>
<name>A0AAP2RD25_9EURY</name>
<dbReference type="EMBL" id="PGCK01000004">
    <property type="protein sequence ID" value="MCD1294666.1"/>
    <property type="molecule type" value="Genomic_DNA"/>
</dbReference>